<reference evidence="6 7" key="1">
    <citation type="submission" date="2020-03" db="EMBL/GenBank/DDBJ databases">
        <title>FDA dAtabase for Regulatory Grade micrObial Sequences (FDA-ARGOS): Supporting development and validation of Infectious Disease Dx tests.</title>
        <authorList>
            <person name="Campos J."/>
            <person name="Goldberg B."/>
            <person name="Tallon L."/>
            <person name="Sadzewicz L."/>
            <person name="Vavikolanu K."/>
            <person name="Mehta A."/>
            <person name="Aluvathingal J."/>
            <person name="Nadendla S."/>
            <person name="Nandy P."/>
            <person name="Geyer C."/>
            <person name="Yan Y."/>
            <person name="Sichtig H."/>
        </authorList>
    </citation>
    <scope>NUCLEOTIDE SEQUENCE [LARGE SCALE GENOMIC DNA]</scope>
    <source>
        <strain evidence="6 7">FDAARGOS_656</strain>
    </source>
</reference>
<dbReference type="SMART" id="SM01262">
    <property type="entry name" value="LAMTOR"/>
    <property type="match status" value="1"/>
</dbReference>
<sequence>MGNCLSCLIGNSNDDDYNETSSLLRHQQQHNQQYLSDYLQEEQILKQQQRQQELAGIVNELNDNLIDVTSFLSGNNNNNNNNNASLGNSGILANESNINEEEHTQVGNTIKSLPYLYTKEDKDEILKKLSDIDADVKQSFKIQSSVPLYIKF</sequence>
<gene>
    <name evidence="6" type="ORF">FOB64_003689</name>
</gene>
<evidence type="ECO:0000256" key="5">
    <source>
        <dbReference type="ARBA" id="ARBA00023288"/>
    </source>
</evidence>
<evidence type="ECO:0000313" key="6">
    <source>
        <dbReference type="EMBL" id="KAF6068837.1"/>
    </source>
</evidence>
<evidence type="ECO:0000256" key="3">
    <source>
        <dbReference type="ARBA" id="ARBA00023136"/>
    </source>
</evidence>
<dbReference type="GO" id="GO:0045121">
    <property type="term" value="C:membrane raft"/>
    <property type="evidence" value="ECO:0007669"/>
    <property type="project" value="InterPro"/>
</dbReference>
<dbReference type="GO" id="GO:0071230">
    <property type="term" value="P:cellular response to amino acid stimulus"/>
    <property type="evidence" value="ECO:0007669"/>
    <property type="project" value="InterPro"/>
</dbReference>
<comment type="subcellular location">
    <subcellularLocation>
        <location evidence="1">Endomembrane system</location>
    </subcellularLocation>
</comment>
<dbReference type="GO" id="GO:0001919">
    <property type="term" value="P:regulation of receptor recycling"/>
    <property type="evidence" value="ECO:0007669"/>
    <property type="project" value="InterPro"/>
</dbReference>
<dbReference type="SMR" id="A0A8H6C037"/>
<organism evidence="6 7">
    <name type="scientific">Candida albicans</name>
    <name type="common">Yeast</name>
    <dbReference type="NCBI Taxonomy" id="5476"/>
    <lineage>
        <taxon>Eukaryota</taxon>
        <taxon>Fungi</taxon>
        <taxon>Dikarya</taxon>
        <taxon>Ascomycota</taxon>
        <taxon>Saccharomycotina</taxon>
        <taxon>Pichiomycetes</taxon>
        <taxon>Debaryomycetaceae</taxon>
        <taxon>Candida/Lodderomyces clade</taxon>
        <taxon>Candida</taxon>
    </lineage>
</organism>
<keyword evidence="3" id="KW-0472">Membrane</keyword>
<dbReference type="GO" id="GO:0016197">
    <property type="term" value="P:endosomal transport"/>
    <property type="evidence" value="ECO:0007669"/>
    <property type="project" value="InterPro"/>
</dbReference>
<keyword evidence="2" id="KW-0519">Myristate</keyword>
<dbReference type="GO" id="GO:0071986">
    <property type="term" value="C:Ragulator complex"/>
    <property type="evidence" value="ECO:0007669"/>
    <property type="project" value="InterPro"/>
</dbReference>
<dbReference type="AlphaFoldDB" id="A0A8H6C037"/>
<dbReference type="InterPro" id="IPR028209">
    <property type="entry name" value="LAMTOR1/MEH1"/>
</dbReference>
<protein>
    <submittedName>
        <fullName evidence="6">Late endosomal/lysosomal adaptor and MAPK and MTOR activator family protein</fullName>
    </submittedName>
</protein>
<proteinExistence type="predicted"/>
<evidence type="ECO:0000256" key="1">
    <source>
        <dbReference type="ARBA" id="ARBA00004308"/>
    </source>
</evidence>
<dbReference type="GO" id="GO:0032008">
    <property type="term" value="P:positive regulation of TOR signaling"/>
    <property type="evidence" value="ECO:0007669"/>
    <property type="project" value="InterPro"/>
</dbReference>
<evidence type="ECO:0000256" key="4">
    <source>
        <dbReference type="ARBA" id="ARBA00023139"/>
    </source>
</evidence>
<dbReference type="OMA" id="NDMNDSH"/>
<dbReference type="Pfam" id="PF15454">
    <property type="entry name" value="LAMTOR"/>
    <property type="match status" value="1"/>
</dbReference>
<dbReference type="Proteomes" id="UP000536275">
    <property type="component" value="Unassembled WGS sequence"/>
</dbReference>
<dbReference type="GO" id="GO:0031902">
    <property type="term" value="C:late endosome membrane"/>
    <property type="evidence" value="ECO:0007669"/>
    <property type="project" value="InterPro"/>
</dbReference>
<accession>A0A8H6C037</accession>
<keyword evidence="4" id="KW-0564">Palmitate</keyword>
<dbReference type="EMBL" id="JABWAD010000050">
    <property type="protein sequence ID" value="KAF6068837.1"/>
    <property type="molecule type" value="Genomic_DNA"/>
</dbReference>
<name>A0A8H6C037_CANAX</name>
<evidence type="ECO:0000256" key="2">
    <source>
        <dbReference type="ARBA" id="ARBA00022707"/>
    </source>
</evidence>
<keyword evidence="5" id="KW-0449">Lipoprotein</keyword>
<dbReference type="GO" id="GO:0043410">
    <property type="term" value="P:positive regulation of MAPK cascade"/>
    <property type="evidence" value="ECO:0007669"/>
    <property type="project" value="InterPro"/>
</dbReference>
<evidence type="ECO:0000313" key="7">
    <source>
        <dbReference type="Proteomes" id="UP000536275"/>
    </source>
</evidence>
<comment type="caution">
    <text evidence="6">The sequence shown here is derived from an EMBL/GenBank/DDBJ whole genome shotgun (WGS) entry which is preliminary data.</text>
</comment>